<name>A0A0G0U6L9_9BACT</name>
<organism evidence="1 2">
    <name type="scientific">Candidatus Curtissbacteria bacterium GW2011_GWA1_40_24</name>
    <dbReference type="NCBI Taxonomy" id="1618406"/>
    <lineage>
        <taxon>Bacteria</taxon>
        <taxon>Candidatus Curtissiibacteriota</taxon>
    </lineage>
</organism>
<protein>
    <submittedName>
        <fullName evidence="1">Uncharacterized protein</fullName>
    </submittedName>
</protein>
<evidence type="ECO:0000313" key="1">
    <source>
        <dbReference type="EMBL" id="KKR55095.1"/>
    </source>
</evidence>
<comment type="caution">
    <text evidence="1">The sequence shown here is derived from an EMBL/GenBank/DDBJ whole genome shotgun (WGS) entry which is preliminary data.</text>
</comment>
<sequence length="37" mass="4169">MLESATKVMELVSSVKPNEDSAFRDALRTQINEYTHG</sequence>
<accession>A0A0G0U6L9</accession>
<proteinExistence type="predicted"/>
<reference evidence="1 2" key="1">
    <citation type="journal article" date="2015" name="Nature">
        <title>rRNA introns, odd ribosomes, and small enigmatic genomes across a large radiation of phyla.</title>
        <authorList>
            <person name="Brown C.T."/>
            <person name="Hug L.A."/>
            <person name="Thomas B.C."/>
            <person name="Sharon I."/>
            <person name="Castelle C.J."/>
            <person name="Singh A."/>
            <person name="Wilkins M.J."/>
            <person name="Williams K.H."/>
            <person name="Banfield J.F."/>
        </authorList>
    </citation>
    <scope>NUCLEOTIDE SEQUENCE [LARGE SCALE GENOMIC DNA]</scope>
</reference>
<evidence type="ECO:0000313" key="2">
    <source>
        <dbReference type="Proteomes" id="UP000034489"/>
    </source>
</evidence>
<gene>
    <name evidence="1" type="ORF">UT92_C0008G0003</name>
</gene>
<dbReference type="AlphaFoldDB" id="A0A0G0U6L9"/>
<dbReference type="EMBL" id="LBYQ01000008">
    <property type="protein sequence ID" value="KKR55095.1"/>
    <property type="molecule type" value="Genomic_DNA"/>
</dbReference>
<dbReference type="Proteomes" id="UP000034489">
    <property type="component" value="Unassembled WGS sequence"/>
</dbReference>